<feature type="domain" description="Acyl-CoA dehydrogenase/oxidase C-terminal" evidence="6">
    <location>
        <begin position="220"/>
        <end position="362"/>
    </location>
</feature>
<evidence type="ECO:0000256" key="4">
    <source>
        <dbReference type="ARBA" id="ARBA00022827"/>
    </source>
</evidence>
<evidence type="ECO:0000313" key="9">
    <source>
        <dbReference type="Proteomes" id="UP000306635"/>
    </source>
</evidence>
<dbReference type="GO" id="GO:0050660">
    <property type="term" value="F:flavin adenine dinucleotide binding"/>
    <property type="evidence" value="ECO:0007669"/>
    <property type="project" value="InterPro"/>
</dbReference>
<keyword evidence="3" id="KW-0285">Flavoprotein</keyword>
<evidence type="ECO:0000256" key="3">
    <source>
        <dbReference type="ARBA" id="ARBA00022630"/>
    </source>
</evidence>
<dbReference type="SUPFAM" id="SSF56645">
    <property type="entry name" value="Acyl-CoA dehydrogenase NM domain-like"/>
    <property type="match status" value="1"/>
</dbReference>
<evidence type="ECO:0000259" key="6">
    <source>
        <dbReference type="Pfam" id="PF00441"/>
    </source>
</evidence>
<dbReference type="PANTHER" id="PTHR43884:SF20">
    <property type="entry name" value="ACYL-COA DEHYDROGENASE FADE28"/>
    <property type="match status" value="1"/>
</dbReference>
<dbReference type="RefSeq" id="WP_138526235.1">
    <property type="nucleotide sequence ID" value="NZ_SWDV01000043.1"/>
</dbReference>
<dbReference type="CDD" id="cd00567">
    <property type="entry name" value="ACAD"/>
    <property type="match status" value="1"/>
</dbReference>
<name>A0A5R9RB20_9PSED</name>
<evidence type="ECO:0000259" key="7">
    <source>
        <dbReference type="Pfam" id="PF02771"/>
    </source>
</evidence>
<evidence type="ECO:0000313" key="8">
    <source>
        <dbReference type="EMBL" id="TLX71089.1"/>
    </source>
</evidence>
<keyword evidence="9" id="KW-1185">Reference proteome</keyword>
<keyword evidence="5" id="KW-0560">Oxidoreductase</keyword>
<dbReference type="SUPFAM" id="SSF47203">
    <property type="entry name" value="Acyl-CoA dehydrogenase C-terminal domain-like"/>
    <property type="match status" value="1"/>
</dbReference>
<feature type="domain" description="Acyl-CoA dehydrogenase/oxidase N-terminal" evidence="7">
    <location>
        <begin position="7"/>
        <end position="116"/>
    </location>
</feature>
<evidence type="ECO:0000256" key="2">
    <source>
        <dbReference type="ARBA" id="ARBA00009347"/>
    </source>
</evidence>
<reference evidence="8 9" key="1">
    <citation type="submission" date="2019-04" db="EMBL/GenBank/DDBJ databases">
        <authorList>
            <person name="Li M."/>
        </authorList>
    </citation>
    <scope>NUCLEOTIDE SEQUENCE [LARGE SCALE GENOMIC DNA]</scope>
    <source>
        <strain evidence="8 9">LAM1902</strain>
    </source>
</reference>
<dbReference type="InterPro" id="IPR036250">
    <property type="entry name" value="AcylCo_DH-like_C"/>
</dbReference>
<keyword evidence="4" id="KW-0274">FAD</keyword>
<accession>A0A5R9RB20</accession>
<dbReference type="InterPro" id="IPR009100">
    <property type="entry name" value="AcylCoA_DH/oxidase_NM_dom_sf"/>
</dbReference>
<protein>
    <submittedName>
        <fullName evidence="8">Acyl-CoA dehydrogenase</fullName>
    </submittedName>
</protein>
<evidence type="ECO:0000256" key="5">
    <source>
        <dbReference type="ARBA" id="ARBA00023002"/>
    </source>
</evidence>
<dbReference type="Gene3D" id="1.10.540.10">
    <property type="entry name" value="Acyl-CoA dehydrogenase/oxidase, N-terminal domain"/>
    <property type="match status" value="1"/>
</dbReference>
<dbReference type="OrthoDB" id="9769473at2"/>
<proteinExistence type="inferred from homology"/>
<dbReference type="GO" id="GO:0003995">
    <property type="term" value="F:acyl-CoA dehydrogenase activity"/>
    <property type="evidence" value="ECO:0007669"/>
    <property type="project" value="TreeGrafter"/>
</dbReference>
<comment type="cofactor">
    <cofactor evidence="1">
        <name>FAD</name>
        <dbReference type="ChEBI" id="CHEBI:57692"/>
    </cofactor>
</comment>
<comment type="caution">
    <text evidence="8">The sequence shown here is derived from an EMBL/GenBank/DDBJ whole genome shotgun (WGS) entry which is preliminary data.</text>
</comment>
<evidence type="ECO:0000256" key="1">
    <source>
        <dbReference type="ARBA" id="ARBA00001974"/>
    </source>
</evidence>
<gene>
    <name evidence="8" type="ORF">FAS41_26010</name>
</gene>
<dbReference type="AlphaFoldDB" id="A0A5R9RB20"/>
<dbReference type="EMBL" id="SWDV01000043">
    <property type="protein sequence ID" value="TLX71089.1"/>
    <property type="molecule type" value="Genomic_DNA"/>
</dbReference>
<organism evidence="8 9">
    <name type="scientific">Pseudomonas nicosulfuronedens</name>
    <dbReference type="NCBI Taxonomy" id="2571105"/>
    <lineage>
        <taxon>Bacteria</taxon>
        <taxon>Pseudomonadati</taxon>
        <taxon>Pseudomonadota</taxon>
        <taxon>Gammaproteobacteria</taxon>
        <taxon>Pseudomonadales</taxon>
        <taxon>Pseudomonadaceae</taxon>
        <taxon>Pseudomonas</taxon>
    </lineage>
</organism>
<dbReference type="InterPro" id="IPR046373">
    <property type="entry name" value="Acyl-CoA_Oxase/DH_mid-dom_sf"/>
</dbReference>
<dbReference type="InterPro" id="IPR009075">
    <property type="entry name" value="AcylCo_DH/oxidase_C"/>
</dbReference>
<dbReference type="Pfam" id="PF02771">
    <property type="entry name" value="Acyl-CoA_dh_N"/>
    <property type="match status" value="1"/>
</dbReference>
<dbReference type="Proteomes" id="UP000306635">
    <property type="component" value="Unassembled WGS sequence"/>
</dbReference>
<dbReference type="Gene3D" id="1.20.140.10">
    <property type="entry name" value="Butyryl-CoA Dehydrogenase, subunit A, domain 3"/>
    <property type="match status" value="1"/>
</dbReference>
<dbReference type="Pfam" id="PF00441">
    <property type="entry name" value="Acyl-CoA_dh_1"/>
    <property type="match status" value="1"/>
</dbReference>
<dbReference type="InterPro" id="IPR013786">
    <property type="entry name" value="AcylCoA_DH/ox_N"/>
</dbReference>
<dbReference type="InterPro" id="IPR037069">
    <property type="entry name" value="AcylCoA_DH/ox_N_sf"/>
</dbReference>
<sequence length="391" mass="41661">MNFELSSEQQMLQDSVRRFIDKEYSFEARVARLQAGEGSDSSWTTFAEQGWLCAALPEVHGGLGGNIVDSVVIAQELGRGLVLAPYAGCAVLAAQTLVAAAAPEHQKRWLPALADGSARLALAYAEVQTRGLVEGQRASAKRHPGGYRLNGRKTLVMGGTQANAFIISAQAEEGCTLFLVEADLPGLGLIPVPLHDGSWVVELQLSQVDVSEAAVLGRPGEGLAALRQGMAQATACLCAELVGGMERVIEISADYLKVRQQFGVPIGSFQSLQHRMADMAAQLELARSALFVLLDAIDNPQIHDLQLRTSQIKAQVGRAAKFVCGQAIQLHGGIGTTEECSVGHYFKRAVVADLLLGSADSHEAYCTQRQQAALADAAMSATMNSMTYGEQ</sequence>
<dbReference type="PANTHER" id="PTHR43884">
    <property type="entry name" value="ACYL-COA DEHYDROGENASE"/>
    <property type="match status" value="1"/>
</dbReference>
<dbReference type="Gene3D" id="2.40.110.10">
    <property type="entry name" value="Butyryl-CoA Dehydrogenase, subunit A, domain 2"/>
    <property type="match status" value="1"/>
</dbReference>
<comment type="similarity">
    <text evidence="2">Belongs to the acyl-CoA dehydrogenase family.</text>
</comment>